<evidence type="ECO:0000259" key="1">
    <source>
        <dbReference type="PROSITE" id="PS50181"/>
    </source>
</evidence>
<dbReference type="NCBIfam" id="TIGR01640">
    <property type="entry name" value="F_box_assoc_1"/>
    <property type="match status" value="1"/>
</dbReference>
<keyword evidence="3" id="KW-1185">Reference proteome</keyword>
<gene>
    <name evidence="2" type="ORF">QYE76_006741</name>
</gene>
<dbReference type="InterPro" id="IPR013187">
    <property type="entry name" value="F-box-assoc_dom_typ3"/>
</dbReference>
<dbReference type="InterPro" id="IPR017451">
    <property type="entry name" value="F-box-assoc_interact_dom"/>
</dbReference>
<organism evidence="2 3">
    <name type="scientific">Lolium multiflorum</name>
    <name type="common">Italian ryegrass</name>
    <name type="synonym">Lolium perenne subsp. multiflorum</name>
    <dbReference type="NCBI Taxonomy" id="4521"/>
    <lineage>
        <taxon>Eukaryota</taxon>
        <taxon>Viridiplantae</taxon>
        <taxon>Streptophyta</taxon>
        <taxon>Embryophyta</taxon>
        <taxon>Tracheophyta</taxon>
        <taxon>Spermatophyta</taxon>
        <taxon>Magnoliopsida</taxon>
        <taxon>Liliopsida</taxon>
        <taxon>Poales</taxon>
        <taxon>Poaceae</taxon>
        <taxon>BOP clade</taxon>
        <taxon>Pooideae</taxon>
        <taxon>Poodae</taxon>
        <taxon>Poeae</taxon>
        <taxon>Poeae Chloroplast Group 2 (Poeae type)</taxon>
        <taxon>Loliodinae</taxon>
        <taxon>Loliinae</taxon>
        <taxon>Lolium</taxon>
    </lineage>
</organism>
<dbReference type="InterPro" id="IPR036047">
    <property type="entry name" value="F-box-like_dom_sf"/>
</dbReference>
<dbReference type="CDD" id="cd09917">
    <property type="entry name" value="F-box_SF"/>
    <property type="match status" value="1"/>
</dbReference>
<comment type="caution">
    <text evidence="2">The sequence shown here is derived from an EMBL/GenBank/DDBJ whole genome shotgun (WGS) entry which is preliminary data.</text>
</comment>
<proteinExistence type="predicted"/>
<reference evidence="2" key="1">
    <citation type="submission" date="2023-07" db="EMBL/GenBank/DDBJ databases">
        <title>A chromosome-level genome assembly of Lolium multiflorum.</title>
        <authorList>
            <person name="Chen Y."/>
            <person name="Copetti D."/>
            <person name="Kolliker R."/>
            <person name="Studer B."/>
        </authorList>
    </citation>
    <scope>NUCLEOTIDE SEQUENCE</scope>
    <source>
        <strain evidence="2">02402/16</strain>
        <tissue evidence="2">Leaf</tissue>
    </source>
</reference>
<dbReference type="Pfam" id="PF12937">
    <property type="entry name" value="F-box-like"/>
    <property type="match status" value="1"/>
</dbReference>
<dbReference type="Gene3D" id="1.20.1280.50">
    <property type="match status" value="1"/>
</dbReference>
<name>A0AAD8RYU1_LOLMU</name>
<dbReference type="PROSITE" id="PS50181">
    <property type="entry name" value="FBOX"/>
    <property type="match status" value="1"/>
</dbReference>
<accession>A0AAD8RYU1</accession>
<sequence>MKRSLPKVVLVHILRRLPPSAQCRASLVCRLWRKIIGEVTKEMQIRAKLLLWNTRSAVAYVMDDLSPSSAGSRRELWRGGTNQQLVGTSNGLLCLCDNSCGSRPGGDVTLVNPATRETLAIPPLPHAGELVGHHREATRWDKAYSFGFHPTTGRYKVVHVPCSFDWVCKFDAVYVLTLGKEASWRKVPAGPGTSCNLDAGIVSVDGVTHWVTVTDDGAATRVVSFDLGGELLTFSPTPRKLGLTDDYNLTEVRGRLGVVGRKPSGTRDAWVLEKGRWIHRFRVKSRWQDIPRPNFAFGDYYLLKREGTKLYGHRILDWRWYDMVEVGYGDQGMLVAKMTGDNTCYFYDCYHTFAYVSTLEPLNIYSTKV</sequence>
<dbReference type="AlphaFoldDB" id="A0AAD8RYU1"/>
<dbReference type="Proteomes" id="UP001231189">
    <property type="component" value="Unassembled WGS sequence"/>
</dbReference>
<dbReference type="PANTHER" id="PTHR31111:SF133">
    <property type="entry name" value="OS07G0196600 PROTEIN"/>
    <property type="match status" value="1"/>
</dbReference>
<dbReference type="InterPro" id="IPR001810">
    <property type="entry name" value="F-box_dom"/>
</dbReference>
<dbReference type="PANTHER" id="PTHR31111">
    <property type="entry name" value="BNAA05G37150D PROTEIN-RELATED"/>
    <property type="match status" value="1"/>
</dbReference>
<evidence type="ECO:0000313" key="3">
    <source>
        <dbReference type="Proteomes" id="UP001231189"/>
    </source>
</evidence>
<dbReference type="SMART" id="SM00256">
    <property type="entry name" value="FBOX"/>
    <property type="match status" value="1"/>
</dbReference>
<feature type="domain" description="F-box" evidence="1">
    <location>
        <begin position="1"/>
        <end position="43"/>
    </location>
</feature>
<dbReference type="Pfam" id="PF08268">
    <property type="entry name" value="FBA_3"/>
    <property type="match status" value="1"/>
</dbReference>
<protein>
    <recommendedName>
        <fullName evidence="1">F-box domain-containing protein</fullName>
    </recommendedName>
</protein>
<dbReference type="EMBL" id="JAUUTY010000005">
    <property type="protein sequence ID" value="KAK1632426.1"/>
    <property type="molecule type" value="Genomic_DNA"/>
</dbReference>
<dbReference type="SUPFAM" id="SSF81383">
    <property type="entry name" value="F-box domain"/>
    <property type="match status" value="1"/>
</dbReference>
<evidence type="ECO:0000313" key="2">
    <source>
        <dbReference type="EMBL" id="KAK1632426.1"/>
    </source>
</evidence>